<evidence type="ECO:0008006" key="3">
    <source>
        <dbReference type="Google" id="ProtNLM"/>
    </source>
</evidence>
<sequence length="164" mass="19241">MDFNDLNFNSFNELNSDFEGKKLIILGERHYLKSNYILQPELFIYLNKQFGIRHGIIEFGYAEAYLYNQILKTGEKSYLNYTSPGLSDYQLFFAGMEKLYEYYLTLDSGQKLLVHGFDLEREPGLSKVLYYLLPVESKDPAIASLREIINHRLETIGLERDNRE</sequence>
<reference evidence="1 2" key="1">
    <citation type="submission" date="2018-04" db="EMBL/GenBank/DDBJ databases">
        <title>Complete genome uncultured novel isolate.</title>
        <authorList>
            <person name="Merlino G."/>
        </authorList>
    </citation>
    <scope>NUCLEOTIDE SEQUENCE [LARGE SCALE GENOMIC DNA]</scope>
    <source>
        <strain evidence="2">R1DC9</strain>
    </source>
</reference>
<keyword evidence="2" id="KW-1185">Reference proteome</keyword>
<evidence type="ECO:0000313" key="1">
    <source>
        <dbReference type="EMBL" id="QCK15210.1"/>
    </source>
</evidence>
<proteinExistence type="predicted"/>
<dbReference type="SUPFAM" id="SSF159501">
    <property type="entry name" value="EreA/ChaN-like"/>
    <property type="match status" value="1"/>
</dbReference>
<dbReference type="EMBL" id="CP028923">
    <property type="protein sequence ID" value="QCK15210.1"/>
    <property type="molecule type" value="Genomic_DNA"/>
</dbReference>
<dbReference type="Proteomes" id="UP000298616">
    <property type="component" value="Chromosome"/>
</dbReference>
<dbReference type="KEGG" id="fpf:DCC35_10870"/>
<protein>
    <recommendedName>
        <fullName evidence="3">Haem-binding uptake Tiki superfamily ChaN domain-containing protein</fullName>
    </recommendedName>
</protein>
<gene>
    <name evidence="1" type="ORF">DCC35_10870</name>
</gene>
<accession>A0A4D7JNY5</accession>
<organism evidence="1 2">
    <name type="scientific">Mangrovivirga cuniculi</name>
    <dbReference type="NCBI Taxonomy" id="2715131"/>
    <lineage>
        <taxon>Bacteria</taxon>
        <taxon>Pseudomonadati</taxon>
        <taxon>Bacteroidota</taxon>
        <taxon>Cytophagia</taxon>
        <taxon>Cytophagales</taxon>
        <taxon>Mangrovivirgaceae</taxon>
        <taxon>Mangrovivirga</taxon>
    </lineage>
</organism>
<name>A0A4D7JNY5_9BACT</name>
<dbReference type="AlphaFoldDB" id="A0A4D7JNY5"/>
<evidence type="ECO:0000313" key="2">
    <source>
        <dbReference type="Proteomes" id="UP000298616"/>
    </source>
</evidence>